<name>A0A6G1Q5X0_CHAAH</name>
<feature type="chain" id="PRO_5026256099" description="Immunoglobulin domain-containing protein" evidence="2">
    <location>
        <begin position="21"/>
        <end position="230"/>
    </location>
</feature>
<keyword evidence="5" id="KW-1185">Reference proteome</keyword>
<sequence>MRSVTLVSALLLCSWISVSGSESHTVDVQPGHSVTLQCSSSLNNATYTFWSRLINRTTISCISYKYQFYSQFPCEGLKNSKYEMKSGISTISLAIKHVDVSDSGQYLCGFYLNGHTVLKVVDLNVQGSDKSQNHTEVSRQKEPDVLPNLMSVILGAVTVFLVLIIIVLAVKYRKIQKVVNKKQILQRNKNLDCDDLKAAPLTLYSATTVRSRRPEAERQVDTHVVYAASR</sequence>
<dbReference type="InterPro" id="IPR013783">
    <property type="entry name" value="Ig-like_fold"/>
</dbReference>
<keyword evidence="1" id="KW-1133">Transmembrane helix</keyword>
<proteinExistence type="predicted"/>
<evidence type="ECO:0000313" key="5">
    <source>
        <dbReference type="Proteomes" id="UP000503349"/>
    </source>
</evidence>
<evidence type="ECO:0000259" key="3">
    <source>
        <dbReference type="SMART" id="SM00409"/>
    </source>
</evidence>
<dbReference type="SMART" id="SM00409">
    <property type="entry name" value="IG"/>
    <property type="match status" value="1"/>
</dbReference>
<evidence type="ECO:0000313" key="4">
    <source>
        <dbReference type="EMBL" id="KAF3697576.1"/>
    </source>
</evidence>
<feature type="transmembrane region" description="Helical" evidence="1">
    <location>
        <begin position="149"/>
        <end position="172"/>
    </location>
</feature>
<dbReference type="Pfam" id="PF07686">
    <property type="entry name" value="V-set"/>
    <property type="match status" value="1"/>
</dbReference>
<evidence type="ECO:0000256" key="1">
    <source>
        <dbReference type="SAM" id="Phobius"/>
    </source>
</evidence>
<protein>
    <recommendedName>
        <fullName evidence="3">Immunoglobulin domain-containing protein</fullName>
    </recommendedName>
</protein>
<dbReference type="AlphaFoldDB" id="A0A6G1Q5X0"/>
<keyword evidence="1" id="KW-0812">Transmembrane</keyword>
<dbReference type="InterPro" id="IPR036179">
    <property type="entry name" value="Ig-like_dom_sf"/>
</dbReference>
<gene>
    <name evidence="4" type="ORF">EXN66_Car013256</name>
</gene>
<dbReference type="InterPro" id="IPR013106">
    <property type="entry name" value="Ig_V-set"/>
</dbReference>
<dbReference type="EMBL" id="CM015724">
    <property type="protein sequence ID" value="KAF3697576.1"/>
    <property type="molecule type" value="Genomic_DNA"/>
</dbReference>
<dbReference type="OrthoDB" id="9932608at2759"/>
<keyword evidence="2" id="KW-0732">Signal</keyword>
<reference evidence="4 5" key="1">
    <citation type="submission" date="2019-02" db="EMBL/GenBank/DDBJ databases">
        <title>Opniocepnalus argus genome.</title>
        <authorList>
            <person name="Zhou C."/>
            <person name="Xiao S."/>
        </authorList>
    </citation>
    <scope>NUCLEOTIDE SEQUENCE [LARGE SCALE GENOMIC DNA]</scope>
    <source>
        <strain evidence="4">OARG1902GOOAL</strain>
        <tissue evidence="4">Muscle</tissue>
    </source>
</reference>
<feature type="domain" description="Immunoglobulin" evidence="3">
    <location>
        <begin position="23"/>
        <end position="126"/>
    </location>
</feature>
<dbReference type="Proteomes" id="UP000503349">
    <property type="component" value="Chromosome 13"/>
</dbReference>
<dbReference type="InterPro" id="IPR003599">
    <property type="entry name" value="Ig_sub"/>
</dbReference>
<evidence type="ECO:0000256" key="2">
    <source>
        <dbReference type="SAM" id="SignalP"/>
    </source>
</evidence>
<accession>A0A6G1Q5X0</accession>
<reference evidence="5" key="2">
    <citation type="submission" date="2019-02" db="EMBL/GenBank/DDBJ databases">
        <title>Opniocepnalus argus Var Kimnra genome.</title>
        <authorList>
            <person name="Zhou C."/>
            <person name="Xiao S."/>
        </authorList>
    </citation>
    <scope>NUCLEOTIDE SEQUENCE [LARGE SCALE GENOMIC DNA]</scope>
</reference>
<dbReference type="Gene3D" id="2.60.40.10">
    <property type="entry name" value="Immunoglobulins"/>
    <property type="match status" value="1"/>
</dbReference>
<feature type="signal peptide" evidence="2">
    <location>
        <begin position="1"/>
        <end position="20"/>
    </location>
</feature>
<keyword evidence="1" id="KW-0472">Membrane</keyword>
<organism evidence="4 5">
    <name type="scientific">Channa argus</name>
    <name type="common">Northern snakehead</name>
    <name type="synonym">Ophicephalus argus</name>
    <dbReference type="NCBI Taxonomy" id="215402"/>
    <lineage>
        <taxon>Eukaryota</taxon>
        <taxon>Metazoa</taxon>
        <taxon>Chordata</taxon>
        <taxon>Craniata</taxon>
        <taxon>Vertebrata</taxon>
        <taxon>Euteleostomi</taxon>
        <taxon>Actinopterygii</taxon>
        <taxon>Neopterygii</taxon>
        <taxon>Teleostei</taxon>
        <taxon>Neoteleostei</taxon>
        <taxon>Acanthomorphata</taxon>
        <taxon>Anabantaria</taxon>
        <taxon>Anabantiformes</taxon>
        <taxon>Channoidei</taxon>
        <taxon>Channidae</taxon>
        <taxon>Channa</taxon>
    </lineage>
</organism>
<dbReference type="SUPFAM" id="SSF48726">
    <property type="entry name" value="Immunoglobulin"/>
    <property type="match status" value="1"/>
</dbReference>